<name>A0ABP7PU80_9SPHI</name>
<evidence type="ECO:0000313" key="2">
    <source>
        <dbReference type="Proteomes" id="UP001501081"/>
    </source>
</evidence>
<gene>
    <name evidence="1" type="ORF">GCM10022246_24860</name>
</gene>
<dbReference type="Proteomes" id="UP001501081">
    <property type="component" value="Unassembled WGS sequence"/>
</dbReference>
<proteinExistence type="predicted"/>
<organism evidence="1 2">
    <name type="scientific">Pedobacter ginsengiterrae</name>
    <dbReference type="NCBI Taxonomy" id="871696"/>
    <lineage>
        <taxon>Bacteria</taxon>
        <taxon>Pseudomonadati</taxon>
        <taxon>Bacteroidota</taxon>
        <taxon>Sphingobacteriia</taxon>
        <taxon>Sphingobacteriales</taxon>
        <taxon>Sphingobacteriaceae</taxon>
        <taxon>Pedobacter</taxon>
    </lineage>
</organism>
<dbReference type="EMBL" id="BAABAK010000011">
    <property type="protein sequence ID" value="GAA3971415.1"/>
    <property type="molecule type" value="Genomic_DNA"/>
</dbReference>
<sequence>MYLEYTTKEHEKVAFYAYTNPDRSELIGMAEGYLGIRNDLVTVIKIIPEFQNKGFGFKLFTEVFQHLSAPGPISTVVGSWEKGNEFSYCEDGQSTNLSVFQQLRDSGFTDKEAAFGTPTGKWAHRMGYNLVDFKVIGRDYVHLEFTKTS</sequence>
<accession>A0ABP7PU80</accession>
<dbReference type="RefSeq" id="WP_344767484.1">
    <property type="nucleotide sequence ID" value="NZ_BAABAK010000011.1"/>
</dbReference>
<protein>
    <recommendedName>
        <fullName evidence="3">N-acetyltransferase domain-containing protein</fullName>
    </recommendedName>
</protein>
<comment type="caution">
    <text evidence="1">The sequence shown here is derived from an EMBL/GenBank/DDBJ whole genome shotgun (WGS) entry which is preliminary data.</text>
</comment>
<keyword evidence="2" id="KW-1185">Reference proteome</keyword>
<reference evidence="2" key="1">
    <citation type="journal article" date="2019" name="Int. J. Syst. Evol. Microbiol.">
        <title>The Global Catalogue of Microorganisms (GCM) 10K type strain sequencing project: providing services to taxonomists for standard genome sequencing and annotation.</title>
        <authorList>
            <consortium name="The Broad Institute Genomics Platform"/>
            <consortium name="The Broad Institute Genome Sequencing Center for Infectious Disease"/>
            <person name="Wu L."/>
            <person name="Ma J."/>
        </authorList>
    </citation>
    <scope>NUCLEOTIDE SEQUENCE [LARGE SCALE GENOMIC DNA]</scope>
    <source>
        <strain evidence="2">JCM 17338</strain>
    </source>
</reference>
<evidence type="ECO:0008006" key="3">
    <source>
        <dbReference type="Google" id="ProtNLM"/>
    </source>
</evidence>
<evidence type="ECO:0000313" key="1">
    <source>
        <dbReference type="EMBL" id="GAA3971415.1"/>
    </source>
</evidence>